<dbReference type="PRINTS" id="PR00411">
    <property type="entry name" value="PNDRDTASEI"/>
</dbReference>
<feature type="domain" description="Rieske" evidence="10">
    <location>
        <begin position="13"/>
        <end position="108"/>
    </location>
</feature>
<keyword evidence="8" id="KW-0411">Iron-sulfur</keyword>
<reference evidence="11" key="1">
    <citation type="submission" date="2022-03" db="EMBL/GenBank/DDBJ databases">
        <title>Genome Identification and Characterization of new species Bdellovibrio reynosense LBG001 sp. nov. from a Mexico soil sample.</title>
        <authorList>
            <person name="Camilli A."/>
            <person name="Ajao Y."/>
            <person name="Guo X."/>
        </authorList>
    </citation>
    <scope>NUCLEOTIDE SEQUENCE</scope>
    <source>
        <strain evidence="11">LBG001</strain>
    </source>
</reference>
<dbReference type="InterPro" id="IPR036922">
    <property type="entry name" value="Rieske_2Fe-2S_sf"/>
</dbReference>
<feature type="region of interest" description="Disordered" evidence="9">
    <location>
        <begin position="519"/>
        <end position="542"/>
    </location>
</feature>
<evidence type="ECO:0000256" key="7">
    <source>
        <dbReference type="ARBA" id="ARBA00023004"/>
    </source>
</evidence>
<dbReference type="EMBL" id="CP093442">
    <property type="protein sequence ID" value="UOF02481.1"/>
    <property type="molecule type" value="Genomic_DNA"/>
</dbReference>
<evidence type="ECO:0000256" key="2">
    <source>
        <dbReference type="ARBA" id="ARBA00022630"/>
    </source>
</evidence>
<evidence type="ECO:0000313" key="12">
    <source>
        <dbReference type="Proteomes" id="UP000830116"/>
    </source>
</evidence>
<dbReference type="PANTHER" id="PTHR43557:SF2">
    <property type="entry name" value="RIESKE DOMAIN-CONTAINING PROTEIN-RELATED"/>
    <property type="match status" value="1"/>
</dbReference>
<keyword evidence="5" id="KW-0274">FAD</keyword>
<dbReference type="Gene3D" id="3.50.50.60">
    <property type="entry name" value="FAD/NAD(P)-binding domain"/>
    <property type="match status" value="2"/>
</dbReference>
<accession>A0ABY4CBY4</accession>
<evidence type="ECO:0000256" key="3">
    <source>
        <dbReference type="ARBA" id="ARBA00022714"/>
    </source>
</evidence>
<dbReference type="PROSITE" id="PS51296">
    <property type="entry name" value="RIESKE"/>
    <property type="match status" value="1"/>
</dbReference>
<keyword evidence="7" id="KW-0408">Iron</keyword>
<dbReference type="InterPro" id="IPR036188">
    <property type="entry name" value="FAD/NAD-bd_sf"/>
</dbReference>
<proteinExistence type="predicted"/>
<feature type="compositionally biased region" description="Pro residues" evidence="9">
    <location>
        <begin position="525"/>
        <end position="534"/>
    </location>
</feature>
<keyword evidence="4" id="KW-0479">Metal-binding</keyword>
<evidence type="ECO:0000256" key="4">
    <source>
        <dbReference type="ARBA" id="ARBA00022723"/>
    </source>
</evidence>
<evidence type="ECO:0000256" key="1">
    <source>
        <dbReference type="ARBA" id="ARBA00001974"/>
    </source>
</evidence>
<evidence type="ECO:0000256" key="9">
    <source>
        <dbReference type="SAM" id="MobiDB-lite"/>
    </source>
</evidence>
<dbReference type="Pfam" id="PF00355">
    <property type="entry name" value="Rieske"/>
    <property type="match status" value="1"/>
</dbReference>
<gene>
    <name evidence="11" type="ORF">MNR06_05895</name>
</gene>
<dbReference type="InterPro" id="IPR017941">
    <property type="entry name" value="Rieske_2Fe-2S"/>
</dbReference>
<dbReference type="SUPFAM" id="SSF50022">
    <property type="entry name" value="ISP domain"/>
    <property type="match status" value="1"/>
</dbReference>
<evidence type="ECO:0000256" key="5">
    <source>
        <dbReference type="ARBA" id="ARBA00022827"/>
    </source>
</evidence>
<dbReference type="InterPro" id="IPR023753">
    <property type="entry name" value="FAD/NAD-binding_dom"/>
</dbReference>
<dbReference type="PRINTS" id="PR00368">
    <property type="entry name" value="FADPNR"/>
</dbReference>
<evidence type="ECO:0000256" key="8">
    <source>
        <dbReference type="ARBA" id="ARBA00023014"/>
    </source>
</evidence>
<dbReference type="SUPFAM" id="SSF55424">
    <property type="entry name" value="FAD/NAD-linked reductases, dimerisation (C-terminal) domain"/>
    <property type="match status" value="1"/>
</dbReference>
<organism evidence="11 12">
    <name type="scientific">Bdellovibrio reynosensis</name>
    <dbReference type="NCBI Taxonomy" id="2835041"/>
    <lineage>
        <taxon>Bacteria</taxon>
        <taxon>Pseudomonadati</taxon>
        <taxon>Bdellovibrionota</taxon>
        <taxon>Bdellovibrionia</taxon>
        <taxon>Bdellovibrionales</taxon>
        <taxon>Pseudobdellovibrionaceae</taxon>
        <taxon>Bdellovibrio</taxon>
    </lineage>
</organism>
<dbReference type="Gene3D" id="3.30.390.30">
    <property type="match status" value="1"/>
</dbReference>
<keyword evidence="12" id="KW-1185">Reference proteome</keyword>
<dbReference type="CDD" id="cd03478">
    <property type="entry name" value="Rieske_AIFL_N"/>
    <property type="match status" value="1"/>
</dbReference>
<dbReference type="Pfam" id="PF14759">
    <property type="entry name" value="Reductase_C"/>
    <property type="match status" value="1"/>
</dbReference>
<keyword evidence="2" id="KW-0285">Flavoprotein</keyword>
<evidence type="ECO:0000313" key="11">
    <source>
        <dbReference type="EMBL" id="UOF02481.1"/>
    </source>
</evidence>
<sequence length="542" mass="59866">MAISAKTSGPDFTKGVQIEILQDGESLLGHVGDEAVLLVRQNGEYHAIGAQCSHYGGPLEKGLITGETVHCPWHHSCFDLRTGEALKAPALNPIAAWHAEICEGKVYVTDKKAPVVKPRPGTEVQRFVIIGGGAAGTAAAVMLRRQGFQGSIHIISEDKNPPYDRPNLSKDYLAGNAPESWIPLYDEDFYKLNKIQLELSTKADKVDPHRRNIHLSNGKTLRYDRCLIATGGSPIVPPIPGINTDKVYFLRTLQDSRRIIARTSWANKVVIIGAGFIGLEVAASLRMRNMEVHVVAPEGEPLMKQLGVHVGSHIKHLHESNGVHFHLGHSVKEIRERSIILDEGQTIECDFIVVGTGIRPNIQLAEQAGCWIDNGVLVNEYLETSVPGIFAAGDIARWPDRRSARPIRVEHWEVAERQGQVAALNMLGDRVRFHDVPFFWTTHYGITFGYIGFSDRFDRMDVIGDMNSENFAVAYYEDQRIAALLTVGRDMESLMVEEALAHFNDDAVKDIIRTFERKMNQSPKISPPSAPPPSSSGSTASV</sequence>
<dbReference type="SUPFAM" id="SSF51905">
    <property type="entry name" value="FAD/NAD(P)-binding domain"/>
    <property type="match status" value="1"/>
</dbReference>
<evidence type="ECO:0000259" key="10">
    <source>
        <dbReference type="PROSITE" id="PS51296"/>
    </source>
</evidence>
<dbReference type="InterPro" id="IPR028202">
    <property type="entry name" value="Reductase_C"/>
</dbReference>
<dbReference type="InterPro" id="IPR050446">
    <property type="entry name" value="FAD-oxidoreductase/Apoptosis"/>
</dbReference>
<comment type="cofactor">
    <cofactor evidence="1">
        <name>FAD</name>
        <dbReference type="ChEBI" id="CHEBI:57692"/>
    </cofactor>
</comment>
<dbReference type="InterPro" id="IPR016156">
    <property type="entry name" value="FAD/NAD-linked_Rdtase_dimer_sf"/>
</dbReference>
<dbReference type="RefSeq" id="WP_243540011.1">
    <property type="nucleotide sequence ID" value="NZ_CP093442.1"/>
</dbReference>
<keyword evidence="3" id="KW-0001">2Fe-2S</keyword>
<evidence type="ECO:0000256" key="6">
    <source>
        <dbReference type="ARBA" id="ARBA00023002"/>
    </source>
</evidence>
<dbReference type="Proteomes" id="UP000830116">
    <property type="component" value="Chromosome"/>
</dbReference>
<keyword evidence="6" id="KW-0560">Oxidoreductase</keyword>
<protein>
    <submittedName>
        <fullName evidence="11">FAD-dependent oxidoreductase</fullName>
    </submittedName>
</protein>
<dbReference type="PANTHER" id="PTHR43557">
    <property type="entry name" value="APOPTOSIS-INDUCING FACTOR 1"/>
    <property type="match status" value="1"/>
</dbReference>
<dbReference type="Gene3D" id="2.102.10.10">
    <property type="entry name" value="Rieske [2Fe-2S] iron-sulphur domain"/>
    <property type="match status" value="1"/>
</dbReference>
<name>A0ABY4CBY4_9BACT</name>
<dbReference type="Pfam" id="PF07992">
    <property type="entry name" value="Pyr_redox_2"/>
    <property type="match status" value="1"/>
</dbReference>